<dbReference type="EC" id="3.1.1.11" evidence="4 15"/>
<protein>
    <recommendedName>
        <fullName evidence="4 15">Pectinesterase</fullName>
        <ecNumber evidence="4 15">3.1.1.11</ecNumber>
    </recommendedName>
</protein>
<proteinExistence type="inferred from homology"/>
<comment type="subcellular location">
    <subcellularLocation>
        <location evidence="1">Secreted</location>
        <location evidence="1">Cell wall</location>
    </subcellularLocation>
</comment>
<dbReference type="Proteomes" id="UP000657918">
    <property type="component" value="Unassembled WGS sequence"/>
</dbReference>
<evidence type="ECO:0000256" key="3">
    <source>
        <dbReference type="ARBA" id="ARBA00008891"/>
    </source>
</evidence>
<keyword evidence="18" id="KW-1185">Reference proteome</keyword>
<feature type="active site" evidence="14">
    <location>
        <position position="243"/>
    </location>
</feature>
<comment type="caution">
    <text evidence="17">The sequence shown here is derived from an EMBL/GenBank/DDBJ whole genome shotgun (WGS) entry which is preliminary data.</text>
</comment>
<evidence type="ECO:0000256" key="7">
    <source>
        <dbReference type="ARBA" id="ARBA00022729"/>
    </source>
</evidence>
<dbReference type="InterPro" id="IPR033131">
    <property type="entry name" value="Pectinesterase_Asp_AS"/>
</dbReference>
<gene>
    <name evidence="17" type="ORF">SADUNF_Sadunf06G0005700</name>
</gene>
<dbReference type="Gene3D" id="2.160.20.10">
    <property type="entry name" value="Single-stranded right-handed beta-helix, Pectin lyase-like"/>
    <property type="match status" value="1"/>
</dbReference>
<dbReference type="InterPro" id="IPR000070">
    <property type="entry name" value="Pectinesterase_cat"/>
</dbReference>
<evidence type="ECO:0000256" key="5">
    <source>
        <dbReference type="ARBA" id="ARBA00022512"/>
    </source>
</evidence>
<dbReference type="PROSITE" id="PS00503">
    <property type="entry name" value="PECTINESTERASE_2"/>
    <property type="match status" value="1"/>
</dbReference>
<evidence type="ECO:0000256" key="15">
    <source>
        <dbReference type="RuleBase" id="RU000589"/>
    </source>
</evidence>
<dbReference type="SUPFAM" id="SSF51126">
    <property type="entry name" value="Pectin lyase-like"/>
    <property type="match status" value="1"/>
</dbReference>
<dbReference type="PANTHER" id="PTHR31321:SF33">
    <property type="entry name" value="PECTINESTERASE 8-RELATED"/>
    <property type="match status" value="1"/>
</dbReference>
<feature type="domain" description="Pectinesterase catalytic" evidence="16">
    <location>
        <begin position="90"/>
        <end position="253"/>
    </location>
</feature>
<dbReference type="InterPro" id="IPR011050">
    <property type="entry name" value="Pectin_lyase_fold/virulence"/>
</dbReference>
<dbReference type="GO" id="GO:0045490">
    <property type="term" value="P:pectin catabolic process"/>
    <property type="evidence" value="ECO:0007669"/>
    <property type="project" value="UniProtKB-UniRule"/>
</dbReference>
<organism evidence="17 18">
    <name type="scientific">Salix dunnii</name>
    <dbReference type="NCBI Taxonomy" id="1413687"/>
    <lineage>
        <taxon>Eukaryota</taxon>
        <taxon>Viridiplantae</taxon>
        <taxon>Streptophyta</taxon>
        <taxon>Embryophyta</taxon>
        <taxon>Tracheophyta</taxon>
        <taxon>Spermatophyta</taxon>
        <taxon>Magnoliopsida</taxon>
        <taxon>eudicotyledons</taxon>
        <taxon>Gunneridae</taxon>
        <taxon>Pentapetalae</taxon>
        <taxon>rosids</taxon>
        <taxon>fabids</taxon>
        <taxon>Malpighiales</taxon>
        <taxon>Salicaceae</taxon>
        <taxon>Saliceae</taxon>
        <taxon>Salix</taxon>
    </lineage>
</organism>
<evidence type="ECO:0000256" key="8">
    <source>
        <dbReference type="ARBA" id="ARBA00022801"/>
    </source>
</evidence>
<evidence type="ECO:0000256" key="9">
    <source>
        <dbReference type="ARBA" id="ARBA00023085"/>
    </source>
</evidence>
<dbReference type="Pfam" id="PF01095">
    <property type="entry name" value="Pectinesterase"/>
    <property type="match status" value="2"/>
</dbReference>
<dbReference type="AlphaFoldDB" id="A0A835K1L4"/>
<evidence type="ECO:0000256" key="2">
    <source>
        <dbReference type="ARBA" id="ARBA00005184"/>
    </source>
</evidence>
<keyword evidence="5" id="KW-0134">Cell wall</keyword>
<keyword evidence="6" id="KW-0964">Secreted</keyword>
<dbReference type="EMBL" id="JADGMS010000006">
    <property type="protein sequence ID" value="KAF9679348.1"/>
    <property type="molecule type" value="Genomic_DNA"/>
</dbReference>
<comment type="function">
    <text evidence="13">Acts in the modification of cell walls via demethylesterification of cell wall pectin.</text>
</comment>
<evidence type="ECO:0000256" key="14">
    <source>
        <dbReference type="PROSITE-ProRule" id="PRU10040"/>
    </source>
</evidence>
<evidence type="ECO:0000313" key="17">
    <source>
        <dbReference type="EMBL" id="KAF9679348.1"/>
    </source>
</evidence>
<evidence type="ECO:0000256" key="1">
    <source>
        <dbReference type="ARBA" id="ARBA00004191"/>
    </source>
</evidence>
<comment type="similarity">
    <text evidence="3">Belongs to the pectinesterase family.</text>
</comment>
<reference evidence="17 18" key="1">
    <citation type="submission" date="2020-10" db="EMBL/GenBank/DDBJ databases">
        <title>Plant Genome Project.</title>
        <authorList>
            <person name="Zhang R.-G."/>
        </authorList>
    </citation>
    <scope>NUCLEOTIDE SEQUENCE [LARGE SCALE GENOMIC DNA]</scope>
    <source>
        <strain evidence="17">FAFU-HL-1</strain>
        <tissue evidence="17">Leaf</tissue>
    </source>
</reference>
<accession>A0A835K1L4</accession>
<dbReference type="UniPathway" id="UPA00545">
    <property type="reaction ID" value="UER00823"/>
</dbReference>
<evidence type="ECO:0000256" key="11">
    <source>
        <dbReference type="ARBA" id="ARBA00023316"/>
    </source>
</evidence>
<keyword evidence="7" id="KW-0732">Signal</keyword>
<evidence type="ECO:0000256" key="6">
    <source>
        <dbReference type="ARBA" id="ARBA00022525"/>
    </source>
</evidence>
<evidence type="ECO:0000256" key="4">
    <source>
        <dbReference type="ARBA" id="ARBA00013229"/>
    </source>
</evidence>
<evidence type="ECO:0000256" key="12">
    <source>
        <dbReference type="ARBA" id="ARBA00047928"/>
    </source>
</evidence>
<dbReference type="GO" id="GO:0042545">
    <property type="term" value="P:cell wall modification"/>
    <property type="evidence" value="ECO:0007669"/>
    <property type="project" value="UniProtKB-UniRule"/>
</dbReference>
<evidence type="ECO:0000259" key="16">
    <source>
        <dbReference type="Pfam" id="PF01095"/>
    </source>
</evidence>
<dbReference type="FunFam" id="2.160.20.10:FF:000033">
    <property type="entry name" value="Pectinesterase"/>
    <property type="match status" value="1"/>
</dbReference>
<keyword evidence="8 15" id="KW-0378">Hydrolase</keyword>
<keyword evidence="10" id="KW-0325">Glycoprotein</keyword>
<dbReference type="OrthoDB" id="2019149at2759"/>
<dbReference type="GO" id="GO:0030599">
    <property type="term" value="F:pectinesterase activity"/>
    <property type="evidence" value="ECO:0007669"/>
    <property type="project" value="UniProtKB-UniRule"/>
</dbReference>
<comment type="pathway">
    <text evidence="2 15">Glycan metabolism; pectin degradation; 2-dehydro-3-deoxy-D-gluconate from pectin: step 1/5.</text>
</comment>
<dbReference type="InterPro" id="IPR012334">
    <property type="entry name" value="Pectin_lyas_fold"/>
</dbReference>
<feature type="domain" description="Pectinesterase catalytic" evidence="16">
    <location>
        <begin position="275"/>
        <end position="406"/>
    </location>
</feature>
<dbReference type="PANTHER" id="PTHR31321">
    <property type="entry name" value="ACYL-COA THIOESTER HYDROLASE YBHC-RELATED"/>
    <property type="match status" value="1"/>
</dbReference>
<sequence length="413" mass="45685">MSLKNISFTLLAALLAAAIINPYLSLWHRLIELGLATFSPPIFATFIANSIEGHRHHHHNKHPGDRKIANICEDFPPDFPPPDTNTTSTICVDRNGCCNFTTVQSAVDFVANYSPKRTIIWINSGIYYEKVAIPRNKQNITFQGQGYTSTAIVWNDTATSSRGTFYSGSVQVFSNNFVARNISFMNAAPIPSPGDVGAQAVAIRISGDQAVFLGCGFFGAQDTLHDDRGRHYFKDCYIQGSIDFIFGNASVKFLSMHARHAVLNLQLFLILEKFLQNCQLISMANPVDPGAKGINGAVTAHGRTSKDENTGFAFVNCTLGGTGRIWLGRAWRPYSRVIFSYTTMTDIIAPEGWNDFNDPTRDQTVFYGEYNCSGAGANTSMRAPYVQKLNDTQASPFLSVSFIDGDQWLQYYI</sequence>
<comment type="catalytic activity">
    <reaction evidence="12 15">
        <text>[(1-&gt;4)-alpha-D-galacturonosyl methyl ester](n) + n H2O = [(1-&gt;4)-alpha-D-galacturonosyl](n) + n methanol + n H(+)</text>
        <dbReference type="Rhea" id="RHEA:22380"/>
        <dbReference type="Rhea" id="RHEA-COMP:14570"/>
        <dbReference type="Rhea" id="RHEA-COMP:14573"/>
        <dbReference type="ChEBI" id="CHEBI:15377"/>
        <dbReference type="ChEBI" id="CHEBI:15378"/>
        <dbReference type="ChEBI" id="CHEBI:17790"/>
        <dbReference type="ChEBI" id="CHEBI:140522"/>
        <dbReference type="ChEBI" id="CHEBI:140523"/>
        <dbReference type="EC" id="3.1.1.11"/>
    </reaction>
</comment>
<name>A0A835K1L4_9ROSI</name>
<evidence type="ECO:0000256" key="10">
    <source>
        <dbReference type="ARBA" id="ARBA00023180"/>
    </source>
</evidence>
<keyword evidence="11" id="KW-0961">Cell wall biogenesis/degradation</keyword>
<evidence type="ECO:0000313" key="18">
    <source>
        <dbReference type="Proteomes" id="UP000657918"/>
    </source>
</evidence>
<evidence type="ECO:0000256" key="13">
    <source>
        <dbReference type="ARBA" id="ARBA00057335"/>
    </source>
</evidence>
<keyword evidence="9 15" id="KW-0063">Aspartyl esterase</keyword>